<name>A0A9E7FDB5_9LILI</name>
<dbReference type="Gene3D" id="1.20.1280.50">
    <property type="match status" value="1"/>
</dbReference>
<sequence length="237" mass="27161">VERRYISSRDFLNCKAMSEAPAAKNMEKTSSELPPDLFMEILSWIPARALLKLWCVRKHWYYMTTDLVFIRLHLQRQQLLPKVTSVLKFHKHLINDRALLSLLDVVNVPMARTYGPSLQLLNQRYTWAWFDSSELKFIESSQAARLQATPNAATPLPPERPCKPVISAAFRFPQSAGVITVSINIHPSPFVEERERSQPEGQVIHGVVGCERMKLQEIAYASFNGFQISGLRVIRQK</sequence>
<evidence type="ECO:0000313" key="1">
    <source>
        <dbReference type="EMBL" id="URD93320.1"/>
    </source>
</evidence>
<dbReference type="SUPFAM" id="SSF81383">
    <property type="entry name" value="F-box domain"/>
    <property type="match status" value="1"/>
</dbReference>
<keyword evidence="2" id="KW-1185">Reference proteome</keyword>
<reference evidence="1" key="1">
    <citation type="submission" date="2022-05" db="EMBL/GenBank/DDBJ databases">
        <title>The Musa troglodytarum L. genome provides insights into the mechanism of non-climacteric behaviour and enrichment of carotenoids.</title>
        <authorList>
            <person name="Wang J."/>
        </authorList>
    </citation>
    <scope>NUCLEOTIDE SEQUENCE</scope>
    <source>
        <tissue evidence="1">Leaf</tissue>
    </source>
</reference>
<dbReference type="AlphaFoldDB" id="A0A9E7FDB5"/>
<evidence type="ECO:0000313" key="2">
    <source>
        <dbReference type="Proteomes" id="UP001055439"/>
    </source>
</evidence>
<protein>
    <submittedName>
        <fullName evidence="1">F-box associated domain</fullName>
    </submittedName>
</protein>
<dbReference type="OrthoDB" id="906973at2759"/>
<dbReference type="EMBL" id="CP097505">
    <property type="protein sequence ID" value="URD93320.1"/>
    <property type="molecule type" value="Genomic_DNA"/>
</dbReference>
<dbReference type="InterPro" id="IPR036047">
    <property type="entry name" value="F-box-like_dom_sf"/>
</dbReference>
<accession>A0A9E7FDB5</accession>
<organism evidence="1 2">
    <name type="scientific">Musa troglodytarum</name>
    <name type="common">fe'i banana</name>
    <dbReference type="NCBI Taxonomy" id="320322"/>
    <lineage>
        <taxon>Eukaryota</taxon>
        <taxon>Viridiplantae</taxon>
        <taxon>Streptophyta</taxon>
        <taxon>Embryophyta</taxon>
        <taxon>Tracheophyta</taxon>
        <taxon>Spermatophyta</taxon>
        <taxon>Magnoliopsida</taxon>
        <taxon>Liliopsida</taxon>
        <taxon>Zingiberales</taxon>
        <taxon>Musaceae</taxon>
        <taxon>Musa</taxon>
    </lineage>
</organism>
<proteinExistence type="predicted"/>
<gene>
    <name evidence="1" type="ORF">MUK42_00973</name>
</gene>
<dbReference type="Proteomes" id="UP001055439">
    <property type="component" value="Chromosome 3"/>
</dbReference>
<feature type="non-terminal residue" evidence="1">
    <location>
        <position position="1"/>
    </location>
</feature>